<gene>
    <name evidence="3" type="ORF">VitviT2T_004466</name>
</gene>
<protein>
    <recommendedName>
        <fullName evidence="5">N6-adenosine-methyltransferase MT-A70-like</fullName>
    </recommendedName>
</protein>
<evidence type="ECO:0000313" key="3">
    <source>
        <dbReference type="EMBL" id="WJZ84888.1"/>
    </source>
</evidence>
<dbReference type="PANTHER" id="PTHR12829:SF2">
    <property type="entry name" value="N6-ADENOSINE-METHYLTRANSFERASE MT-A70-LIKE"/>
    <property type="match status" value="1"/>
</dbReference>
<sequence length="186" mass="21613">MVMFIVQETDSHWFETKESLELEVSDAKIVAPQKTAEASRFLSKIEETQGTMKETNIMINVLLTTNETMKLEIERLKKERDSLTGKYQQYENLEKQFALDLAETRSMVLEMDEVEHGEPQWINCDIRTFRMDILGQFGVIMADPPWDIHMELPYGTMADDEMRSLSVPILRTDGLIFLGHWTRYGA</sequence>
<dbReference type="Proteomes" id="UP001227230">
    <property type="component" value="Chromosome 4"/>
</dbReference>
<dbReference type="EMBL" id="CP126651">
    <property type="protein sequence ID" value="WJZ84888.1"/>
    <property type="molecule type" value="Genomic_DNA"/>
</dbReference>
<dbReference type="Pfam" id="PF05063">
    <property type="entry name" value="MT-A70"/>
    <property type="match status" value="1"/>
</dbReference>
<keyword evidence="4" id="KW-1185">Reference proteome</keyword>
<dbReference type="InterPro" id="IPR007757">
    <property type="entry name" value="MT-A70-like"/>
</dbReference>
<evidence type="ECO:0000256" key="2">
    <source>
        <dbReference type="SAM" id="Coils"/>
    </source>
</evidence>
<evidence type="ECO:0000313" key="4">
    <source>
        <dbReference type="Proteomes" id="UP001227230"/>
    </source>
</evidence>
<proteinExistence type="inferred from homology"/>
<accession>A0ABY9BPL3</accession>
<keyword evidence="2" id="KW-0175">Coiled coil</keyword>
<feature type="coiled-coil region" evidence="2">
    <location>
        <begin position="59"/>
        <end position="96"/>
    </location>
</feature>
<reference evidence="3 4" key="1">
    <citation type="journal article" date="2023" name="Hortic Res">
        <title>The complete reference genome for grapevine (Vitis vinifera L.) genetics and breeding.</title>
        <authorList>
            <person name="Shi X."/>
            <person name="Cao S."/>
            <person name="Wang X."/>
            <person name="Huang S."/>
            <person name="Wang Y."/>
            <person name="Liu Z."/>
            <person name="Liu W."/>
            <person name="Leng X."/>
            <person name="Peng Y."/>
            <person name="Wang N."/>
            <person name="Wang Y."/>
            <person name="Ma Z."/>
            <person name="Xu X."/>
            <person name="Zhang F."/>
            <person name="Xue H."/>
            <person name="Zhong H."/>
            <person name="Wang Y."/>
            <person name="Zhang K."/>
            <person name="Velt A."/>
            <person name="Avia K."/>
            <person name="Holtgrawe D."/>
            <person name="Grimplet J."/>
            <person name="Matus J.T."/>
            <person name="Ware D."/>
            <person name="Wu X."/>
            <person name="Wang H."/>
            <person name="Liu C."/>
            <person name="Fang Y."/>
            <person name="Rustenholz C."/>
            <person name="Cheng Z."/>
            <person name="Xiao H."/>
            <person name="Zhou Y."/>
        </authorList>
    </citation>
    <scope>NUCLEOTIDE SEQUENCE [LARGE SCALE GENOMIC DNA]</scope>
    <source>
        <strain evidence="4">cv. Pinot noir / PN40024</strain>
        <tissue evidence="3">Leaf</tissue>
    </source>
</reference>
<organism evidence="3 4">
    <name type="scientific">Vitis vinifera</name>
    <name type="common">Grape</name>
    <dbReference type="NCBI Taxonomy" id="29760"/>
    <lineage>
        <taxon>Eukaryota</taxon>
        <taxon>Viridiplantae</taxon>
        <taxon>Streptophyta</taxon>
        <taxon>Embryophyta</taxon>
        <taxon>Tracheophyta</taxon>
        <taxon>Spermatophyta</taxon>
        <taxon>Magnoliopsida</taxon>
        <taxon>eudicotyledons</taxon>
        <taxon>Gunneridae</taxon>
        <taxon>Pentapetalae</taxon>
        <taxon>rosids</taxon>
        <taxon>Vitales</taxon>
        <taxon>Vitaceae</taxon>
        <taxon>Viteae</taxon>
        <taxon>Vitis</taxon>
    </lineage>
</organism>
<comment type="similarity">
    <text evidence="1">Belongs to the MT-A70-like family.</text>
</comment>
<evidence type="ECO:0000256" key="1">
    <source>
        <dbReference type="PROSITE-ProRule" id="PRU00489"/>
    </source>
</evidence>
<dbReference type="PROSITE" id="PS51143">
    <property type="entry name" value="MT_A70"/>
    <property type="match status" value="1"/>
</dbReference>
<name>A0ABY9BPL3_VITVI</name>
<evidence type="ECO:0008006" key="5">
    <source>
        <dbReference type="Google" id="ProtNLM"/>
    </source>
</evidence>
<dbReference type="PANTHER" id="PTHR12829">
    <property type="entry name" value="N6-ADENOSINE-METHYLTRANSFERASE"/>
    <property type="match status" value="1"/>
</dbReference>